<organism evidence="14">
    <name type="scientific">Pseudomonas aeruginosa (strain ATCC 29260 / BCRC 12902 / CIP 102967 / NCIMB 11965 / PA103)</name>
    <dbReference type="NCBI Taxonomy" id="1081927"/>
    <lineage>
        <taxon>Bacteria</taxon>
        <taxon>Pseudomonadati</taxon>
        <taxon>Pseudomonadota</taxon>
        <taxon>Gammaproteobacteria</taxon>
        <taxon>Pseudomonadales</taxon>
        <taxon>Pseudomonadaceae</taxon>
        <taxon>Pseudomonas</taxon>
    </lineage>
</organism>
<comment type="similarity">
    <text evidence="4">In the C-terminal section; belongs to the glycosyl hydrolase 73 family.</text>
</comment>
<evidence type="ECO:0000256" key="9">
    <source>
        <dbReference type="ARBA" id="ARBA00023295"/>
    </source>
</evidence>
<dbReference type="PATRIC" id="fig|1081927.4.peg.2491"/>
<dbReference type="Pfam" id="PF01832">
    <property type="entry name" value="Glucosaminidase"/>
    <property type="match status" value="1"/>
</dbReference>
<keyword evidence="7" id="KW-1005">Bacterial flagellum biogenesis</keyword>
<dbReference type="SUPFAM" id="SSF53955">
    <property type="entry name" value="Lysozyme-like"/>
    <property type="match status" value="1"/>
</dbReference>
<dbReference type="GO" id="GO:0071555">
    <property type="term" value="P:cell wall organization"/>
    <property type="evidence" value="ECO:0007669"/>
    <property type="project" value="UniProtKB-KW"/>
</dbReference>
<dbReference type="InterPro" id="IPR013377">
    <property type="entry name" value="FlgJ"/>
</dbReference>
<feature type="region of interest" description="Disordered" evidence="12">
    <location>
        <begin position="112"/>
        <end position="155"/>
    </location>
</feature>
<dbReference type="Pfam" id="PF10135">
    <property type="entry name" value="Rod-binding"/>
    <property type="match status" value="1"/>
</dbReference>
<dbReference type="GO" id="GO:0016798">
    <property type="term" value="F:hydrolase activity, acting on glycosyl bonds"/>
    <property type="evidence" value="ECO:0007669"/>
    <property type="project" value="UniProtKB-KW"/>
</dbReference>
<dbReference type="GO" id="GO:0071973">
    <property type="term" value="P:bacterial-type flagellum-dependent cell motility"/>
    <property type="evidence" value="ECO:0007669"/>
    <property type="project" value="TreeGrafter"/>
</dbReference>
<dbReference type="InterPro" id="IPR019301">
    <property type="entry name" value="Flagellar_prot_FlgJ_N"/>
</dbReference>
<evidence type="ECO:0000256" key="2">
    <source>
        <dbReference type="ARBA" id="ARBA00004418"/>
    </source>
</evidence>
<evidence type="ECO:0000256" key="6">
    <source>
        <dbReference type="ARBA" id="ARBA00022764"/>
    </source>
</evidence>
<dbReference type="NCBIfam" id="TIGR02541">
    <property type="entry name" value="flagell_FlgJ"/>
    <property type="match status" value="1"/>
</dbReference>
<dbReference type="InterPro" id="IPR002901">
    <property type="entry name" value="MGlyc_endo_b_GlcNAc-like_dom"/>
</dbReference>
<comment type="similarity">
    <text evidence="3">In the N-terminal section; belongs to the FlgJ family.</text>
</comment>
<evidence type="ECO:0000256" key="10">
    <source>
        <dbReference type="ARBA" id="ARBA00023316"/>
    </source>
</evidence>
<keyword evidence="9" id="KW-0326">Glycosidase</keyword>
<keyword evidence="10" id="KW-0961">Cell wall biogenesis/degradation</keyword>
<protein>
    <recommendedName>
        <fullName evidence="5">Peptidoglycan hydrolase FlgJ</fullName>
    </recommendedName>
    <alternativeName>
        <fullName evidence="11">Muramidase FlgJ</fullName>
    </alternativeName>
</protein>
<dbReference type="GO" id="GO:0004040">
    <property type="term" value="F:amidase activity"/>
    <property type="evidence" value="ECO:0007669"/>
    <property type="project" value="InterPro"/>
</dbReference>
<evidence type="ECO:0000256" key="7">
    <source>
        <dbReference type="ARBA" id="ARBA00022795"/>
    </source>
</evidence>
<comment type="subcellular location">
    <subcellularLocation>
        <location evidence="2">Periplasm</location>
    </subcellularLocation>
</comment>
<evidence type="ECO:0000256" key="5">
    <source>
        <dbReference type="ARBA" id="ARBA00013433"/>
    </source>
</evidence>
<gene>
    <name evidence="14" type="primary">flgJ</name>
</gene>
<dbReference type="RefSeq" id="WP_003116316.1">
    <property type="nucleotide sequence ID" value="NZ_CP136909.1"/>
</dbReference>
<evidence type="ECO:0000259" key="13">
    <source>
        <dbReference type="SMART" id="SM00047"/>
    </source>
</evidence>
<dbReference type="PANTHER" id="PTHR33308:SF9">
    <property type="entry name" value="PEPTIDOGLYCAN HYDROLASE FLGJ"/>
    <property type="match status" value="1"/>
</dbReference>
<dbReference type="EMBL" id="KJ411885">
    <property type="protein sequence ID" value="AIC06965.1"/>
    <property type="molecule type" value="Genomic_DNA"/>
</dbReference>
<keyword evidence="6" id="KW-0574">Periplasm</keyword>
<keyword evidence="8" id="KW-0378">Hydrolase</keyword>
<dbReference type="Gene3D" id="1.10.530.10">
    <property type="match status" value="1"/>
</dbReference>
<name>A0A022P4M3_PSEA1</name>
<evidence type="ECO:0000256" key="11">
    <source>
        <dbReference type="ARBA" id="ARBA00030835"/>
    </source>
</evidence>
<evidence type="ECO:0000256" key="1">
    <source>
        <dbReference type="ARBA" id="ARBA00002954"/>
    </source>
</evidence>
<dbReference type="SMR" id="A0A022P4M3"/>
<dbReference type="Gene3D" id="2.10.70.40">
    <property type="entry name" value="peptidoglycan hydrolase"/>
    <property type="match status" value="1"/>
</dbReference>
<dbReference type="AlphaFoldDB" id="A0A022P4M3"/>
<dbReference type="FunFam" id="2.10.70.40:FF:000001">
    <property type="entry name" value="Flagellar assembly peptidoglycan hydrolase FlgJ"/>
    <property type="match status" value="1"/>
</dbReference>
<evidence type="ECO:0000256" key="4">
    <source>
        <dbReference type="ARBA" id="ARBA00007974"/>
    </source>
</evidence>
<sequence>MDSRLLSGIGAGPDSGSYTDLNRLNQLKVGKDRDGEANIRKVAQEFESLFLNEMLKSMRSANEALGDGNFMNSQTTKQYQDMYDQQLSVSLSKNAGGIGLADVLVRQLSKMKQGSRGNGENPFARVAENGAGRWPSNPSAQAGKALPMPEAGRDDSKLLNQRRLALPGKLAERMLAGIVPSASPAASQMQSLGQDSYLPAQSYPAASRRGFSTDGVDSQGSRRIAQPPLARGKSMFASADEFIATMLPMAQKAAERIGVDARYLVAQAALETGWGKSIIRQQDGGSSHNLFGIKTGSRWDGASARALTTEYEGGKAVKEVAAFRSYSSFEQSFHDYVSFLQGNDRYQNALDSAANPERFMQELQRAGYATDPQYARKVAQIARQMQTYQAVAAAGTPPLG</sequence>
<dbReference type="GO" id="GO:0042597">
    <property type="term" value="C:periplasmic space"/>
    <property type="evidence" value="ECO:0007669"/>
    <property type="project" value="UniProtKB-SubCell"/>
</dbReference>
<accession>A0A022P4M3</accession>
<proteinExistence type="inferred from homology"/>
<dbReference type="InterPro" id="IPR023346">
    <property type="entry name" value="Lysozyme-like_dom_sf"/>
</dbReference>
<comment type="function">
    <text evidence="1">Flagellum-specific muramidase which hydrolyzes the peptidoglycan layer to assemble the rod structure in the periplasmic space.</text>
</comment>
<evidence type="ECO:0000256" key="8">
    <source>
        <dbReference type="ARBA" id="ARBA00022801"/>
    </source>
</evidence>
<dbReference type="InterPro" id="IPR051056">
    <property type="entry name" value="Glycosyl_Hydrolase_73"/>
</dbReference>
<feature type="region of interest" description="Disordered" evidence="12">
    <location>
        <begin position="204"/>
        <end position="229"/>
    </location>
</feature>
<feature type="domain" description="Mannosyl-glycoprotein endo-beta-N-acetylglucosamidase-like" evidence="13">
    <location>
        <begin position="229"/>
        <end position="389"/>
    </location>
</feature>
<evidence type="ECO:0000256" key="3">
    <source>
        <dbReference type="ARBA" id="ARBA00006880"/>
    </source>
</evidence>
<reference evidence="14" key="1">
    <citation type="journal article" date="2014" name="PLoS ONE">
        <title>A Conservative Amino Acid Mutation in the Master Regulator FleQ Renders Pseudomonas aeruginosa Aflagellate.</title>
        <authorList>
            <person name="Jain R."/>
            <person name="Kazmierczak B.I."/>
        </authorList>
    </citation>
    <scope>NUCLEOTIDE SEQUENCE</scope>
    <source>
        <strain evidence="14">PA103</strain>
    </source>
</reference>
<dbReference type="GO" id="GO:0044780">
    <property type="term" value="P:bacterial-type flagellum assembly"/>
    <property type="evidence" value="ECO:0007669"/>
    <property type="project" value="InterPro"/>
</dbReference>
<evidence type="ECO:0000313" key="14">
    <source>
        <dbReference type="EMBL" id="AIC06965.1"/>
    </source>
</evidence>
<evidence type="ECO:0000256" key="12">
    <source>
        <dbReference type="SAM" id="MobiDB-lite"/>
    </source>
</evidence>
<dbReference type="SMART" id="SM00047">
    <property type="entry name" value="LYZ2"/>
    <property type="match status" value="1"/>
</dbReference>
<dbReference type="PANTHER" id="PTHR33308">
    <property type="entry name" value="PEPTIDOGLYCAN HYDROLASE FLGJ"/>
    <property type="match status" value="1"/>
</dbReference>